<comment type="caution">
    <text evidence="3">The sequence shown here is derived from an EMBL/GenBank/DDBJ whole genome shotgun (WGS) entry which is preliminary data.</text>
</comment>
<feature type="compositionally biased region" description="Polar residues" evidence="1">
    <location>
        <begin position="270"/>
        <end position="280"/>
    </location>
</feature>
<name>A0ABQ5QMK0_9ACTN</name>
<organism evidence="3 4">
    <name type="scientific">Phytohabitans aurantiacus</name>
    <dbReference type="NCBI Taxonomy" id="3016789"/>
    <lineage>
        <taxon>Bacteria</taxon>
        <taxon>Bacillati</taxon>
        <taxon>Actinomycetota</taxon>
        <taxon>Actinomycetes</taxon>
        <taxon>Micromonosporales</taxon>
        <taxon>Micromonosporaceae</taxon>
    </lineage>
</organism>
<feature type="region of interest" description="Disordered" evidence="1">
    <location>
        <begin position="173"/>
        <end position="305"/>
    </location>
</feature>
<proteinExistence type="predicted"/>
<keyword evidence="2" id="KW-0812">Transmembrane</keyword>
<keyword evidence="2" id="KW-1133">Transmembrane helix</keyword>
<gene>
    <name evidence="3" type="ORF">Pa4123_11920</name>
</gene>
<dbReference type="EMBL" id="BSDI01000004">
    <property type="protein sequence ID" value="GLH95920.1"/>
    <property type="molecule type" value="Genomic_DNA"/>
</dbReference>
<protein>
    <submittedName>
        <fullName evidence="3">Uncharacterized protein</fullName>
    </submittedName>
</protein>
<accession>A0ABQ5QMK0</accession>
<evidence type="ECO:0000256" key="1">
    <source>
        <dbReference type="SAM" id="MobiDB-lite"/>
    </source>
</evidence>
<evidence type="ECO:0000313" key="4">
    <source>
        <dbReference type="Proteomes" id="UP001144280"/>
    </source>
</evidence>
<keyword evidence="4" id="KW-1185">Reference proteome</keyword>
<sequence length="305" mass="32433">MTTEPAAAPTDGTPASKLTKPLRELAALVLLGATAVFLFVALLDLLIPVDFDNNDFTMRSANSFSGFINLTTVGLPLLAVLLANHINPPVARAKLITLVALIEYAVAAFFGVIFGLLVGVVVIITEITARAGFEAFLLRVAWVAVLGVAAYALVRVGRGLYFIPKPKPQPGQYGYPQQPGYPAQPGQYGYPQQQGYPQYAQPTAQYPQQPQQPQYQQPYPHQPAPQAYPTSAPPAPQAYPTSAPPAVPTPPPATPAPPPPPGQPEEGHTQLINPASQQPSAGYAPPPSAQGHGDDEPPTQIYQQR</sequence>
<evidence type="ECO:0000313" key="3">
    <source>
        <dbReference type="EMBL" id="GLH95920.1"/>
    </source>
</evidence>
<keyword evidence="2" id="KW-0472">Membrane</keyword>
<dbReference type="RefSeq" id="WP_281893002.1">
    <property type="nucleotide sequence ID" value="NZ_BSDI01000004.1"/>
</dbReference>
<reference evidence="3" key="1">
    <citation type="submission" date="2022-12" db="EMBL/GenBank/DDBJ databases">
        <title>New Phytohabitans aurantiacus sp. RD004123 nov., an actinomycete isolated from soil.</title>
        <authorList>
            <person name="Triningsih D.W."/>
            <person name="Harunari E."/>
            <person name="Igarashi Y."/>
        </authorList>
    </citation>
    <scope>NUCLEOTIDE SEQUENCE</scope>
    <source>
        <strain evidence="3">RD004123</strain>
    </source>
</reference>
<feature type="transmembrane region" description="Helical" evidence="2">
    <location>
        <begin position="136"/>
        <end position="154"/>
    </location>
</feature>
<feature type="transmembrane region" description="Helical" evidence="2">
    <location>
        <begin position="98"/>
        <end position="124"/>
    </location>
</feature>
<evidence type="ECO:0000256" key="2">
    <source>
        <dbReference type="SAM" id="Phobius"/>
    </source>
</evidence>
<dbReference type="PRINTS" id="PR01217">
    <property type="entry name" value="PRICHEXTENSN"/>
</dbReference>
<feature type="compositionally biased region" description="Low complexity" evidence="1">
    <location>
        <begin position="173"/>
        <end position="229"/>
    </location>
</feature>
<dbReference type="Proteomes" id="UP001144280">
    <property type="component" value="Unassembled WGS sequence"/>
</dbReference>
<feature type="transmembrane region" description="Helical" evidence="2">
    <location>
        <begin position="25"/>
        <end position="47"/>
    </location>
</feature>
<feature type="compositionally biased region" description="Pro residues" evidence="1">
    <location>
        <begin position="231"/>
        <end position="263"/>
    </location>
</feature>
<feature type="transmembrane region" description="Helical" evidence="2">
    <location>
        <begin position="67"/>
        <end position="86"/>
    </location>
</feature>